<dbReference type="GO" id="GO:0005975">
    <property type="term" value="P:carbohydrate metabolic process"/>
    <property type="evidence" value="ECO:0007669"/>
    <property type="project" value="InterPro"/>
</dbReference>
<dbReference type="PANTHER" id="PTHR43002">
    <property type="entry name" value="GLYCOGEN DEBRANCHING ENZYME"/>
    <property type="match status" value="1"/>
</dbReference>
<dbReference type="InterPro" id="IPR004193">
    <property type="entry name" value="Glyco_hydro_13_N"/>
</dbReference>
<accession>A0A2G6K8K1</accession>
<proteinExistence type="inferred from homology"/>
<dbReference type="CDD" id="cd02856">
    <property type="entry name" value="E_set_GDE_Isoamylase_N"/>
    <property type="match status" value="1"/>
</dbReference>
<gene>
    <name evidence="3" type="ORF">CSA55_04105</name>
</gene>
<evidence type="ECO:0000313" key="4">
    <source>
        <dbReference type="Proteomes" id="UP000230914"/>
    </source>
</evidence>
<evidence type="ECO:0000313" key="3">
    <source>
        <dbReference type="EMBL" id="PIE32038.1"/>
    </source>
</evidence>
<protein>
    <submittedName>
        <fullName evidence="3">Glycogen debranching enzyme</fullName>
    </submittedName>
</protein>
<feature type="non-terminal residue" evidence="3">
    <location>
        <position position="180"/>
    </location>
</feature>
<dbReference type="Pfam" id="PF02922">
    <property type="entry name" value="CBM_48"/>
    <property type="match status" value="1"/>
</dbReference>
<evidence type="ECO:0000256" key="1">
    <source>
        <dbReference type="ARBA" id="ARBA00008061"/>
    </source>
</evidence>
<feature type="domain" description="Glycoside hydrolase family 13 N-terminal" evidence="2">
    <location>
        <begin position="15"/>
        <end position="102"/>
    </location>
</feature>
<evidence type="ECO:0000259" key="2">
    <source>
        <dbReference type="Pfam" id="PF02922"/>
    </source>
</evidence>
<reference evidence="3 4" key="1">
    <citation type="submission" date="2017-10" db="EMBL/GenBank/DDBJ databases">
        <title>Novel microbial diversity and functional potential in the marine mammal oral microbiome.</title>
        <authorList>
            <person name="Dudek N.K."/>
            <person name="Sun C.L."/>
            <person name="Burstein D."/>
            <person name="Kantor R.S."/>
            <person name="Aliaga Goltsman D.S."/>
            <person name="Bik E.M."/>
            <person name="Thomas B.C."/>
            <person name="Banfield J.F."/>
            <person name="Relman D.A."/>
        </authorList>
    </citation>
    <scope>NUCLEOTIDE SEQUENCE [LARGE SCALE GENOMIC DNA]</scope>
    <source>
        <strain evidence="3">DOLJORAL78_61_10</strain>
    </source>
</reference>
<dbReference type="EMBL" id="PDSL01000054">
    <property type="protein sequence ID" value="PIE32038.1"/>
    <property type="molecule type" value="Genomic_DNA"/>
</dbReference>
<organism evidence="3 4">
    <name type="scientific">Ilumatobacter coccineus</name>
    <dbReference type="NCBI Taxonomy" id="467094"/>
    <lineage>
        <taxon>Bacteria</taxon>
        <taxon>Bacillati</taxon>
        <taxon>Actinomycetota</taxon>
        <taxon>Acidimicrobiia</taxon>
        <taxon>Acidimicrobiales</taxon>
        <taxon>Ilumatobacteraceae</taxon>
        <taxon>Ilumatobacter</taxon>
    </lineage>
</organism>
<comment type="caution">
    <text evidence="3">The sequence shown here is derived from an EMBL/GenBank/DDBJ whole genome shotgun (WGS) entry which is preliminary data.</text>
</comment>
<dbReference type="InterPro" id="IPR014756">
    <property type="entry name" value="Ig_E-set"/>
</dbReference>
<sequence length="180" mass="20266">MTDQDPRRWVGRPRPLGATPTENGVNFSLYSSVAEGVELCLIGDDPHDEVRVELIEVDGHIWHVHLPDVAIGQRYGWRVHGPWEPDQGLVCNPAKLLIDPYARQIDGHLDWNPACFGYDFTDPSQPNTENSAPHVPLSVVADTSFDWSGDRRPNVEMHRSVIYETHVRGMTMTHPGIPDE</sequence>
<dbReference type="SUPFAM" id="SSF81296">
    <property type="entry name" value="E set domains"/>
    <property type="match status" value="1"/>
</dbReference>
<dbReference type="AlphaFoldDB" id="A0A2G6K8K1"/>
<dbReference type="Proteomes" id="UP000230914">
    <property type="component" value="Unassembled WGS sequence"/>
</dbReference>
<dbReference type="Gene3D" id="2.60.40.10">
    <property type="entry name" value="Immunoglobulins"/>
    <property type="match status" value="1"/>
</dbReference>
<dbReference type="GO" id="GO:0004553">
    <property type="term" value="F:hydrolase activity, hydrolyzing O-glycosyl compounds"/>
    <property type="evidence" value="ECO:0007669"/>
    <property type="project" value="InterPro"/>
</dbReference>
<name>A0A2G6K8K1_9ACTN</name>
<dbReference type="Gene3D" id="3.20.20.80">
    <property type="entry name" value="Glycosidases"/>
    <property type="match status" value="1"/>
</dbReference>
<comment type="similarity">
    <text evidence="1">Belongs to the glycosyl hydrolase 13 family.</text>
</comment>
<dbReference type="InterPro" id="IPR044505">
    <property type="entry name" value="GlgX_Isoamylase_N_E_set"/>
</dbReference>
<dbReference type="InterPro" id="IPR013783">
    <property type="entry name" value="Ig-like_fold"/>
</dbReference>